<evidence type="ECO:0000313" key="8">
    <source>
        <dbReference type="Proteomes" id="UP001221217"/>
    </source>
</evidence>
<reference evidence="7 8" key="1">
    <citation type="submission" date="2022-12" db="EMBL/GenBank/DDBJ databases">
        <title>Metagenome assembled genome from gulf of manar.</title>
        <authorList>
            <person name="Kohli P."/>
            <person name="Pk S."/>
            <person name="Venkata Ramana C."/>
            <person name="Sasikala C."/>
        </authorList>
    </citation>
    <scope>NUCLEOTIDE SEQUENCE [LARGE SCALE GENOMIC DNA]</scope>
    <source>
        <strain evidence="7">JB008</strain>
    </source>
</reference>
<evidence type="ECO:0000256" key="4">
    <source>
        <dbReference type="ARBA" id="ARBA00023136"/>
    </source>
</evidence>
<keyword evidence="1" id="KW-1003">Cell membrane</keyword>
<accession>A0AAJ1IF88</accession>
<keyword evidence="4 5" id="KW-0472">Membrane</keyword>
<evidence type="ECO:0000313" key="7">
    <source>
        <dbReference type="EMBL" id="MDC7226305.1"/>
    </source>
</evidence>
<evidence type="ECO:0000256" key="5">
    <source>
        <dbReference type="SAM" id="Phobius"/>
    </source>
</evidence>
<feature type="transmembrane region" description="Helical" evidence="5">
    <location>
        <begin position="310"/>
        <end position="328"/>
    </location>
</feature>
<name>A0AAJ1IF88_9SPIO</name>
<sequence>MWIFENPEYLLLLTLMFPSIFFSHFYRGRGGLVPASTGLWKSSSFKPKNYFIRLILFLSTVSFWLGVAFIIVALAGPSYVEKEKIYLSRGIDIMFVLDESPSMAALDFPPTNRFDASKNVIRKFVKAREHDPVGLVTFAAEAALRIPPTLDTDGFLDELEDLELMELGNGTAVGLGIAIAALHLQDSTAEEKVIILITDGENNAGEIVPESAAEIAAGMGIRIYTIGIGTRGEVAIEYEDPETGKIITGRYDSDFDEDLLTEIAETTNGKYYFASSTNALDGIIDIIDSLESSEKRIKIKTTSRSGHRPLIIMALCLIFFDFFIRKLIFREVL</sequence>
<dbReference type="InterPro" id="IPR002035">
    <property type="entry name" value="VWF_A"/>
</dbReference>
<dbReference type="SMART" id="SM00327">
    <property type="entry name" value="VWA"/>
    <property type="match status" value="1"/>
</dbReference>
<feature type="transmembrane region" description="Helical" evidence="5">
    <location>
        <begin position="9"/>
        <end position="26"/>
    </location>
</feature>
<feature type="domain" description="VWFA" evidence="6">
    <location>
        <begin position="92"/>
        <end position="287"/>
    </location>
</feature>
<dbReference type="Gene3D" id="3.40.50.410">
    <property type="entry name" value="von Willebrand factor, type A domain"/>
    <property type="match status" value="1"/>
</dbReference>
<dbReference type="PANTHER" id="PTHR22550:SF5">
    <property type="entry name" value="LEUCINE ZIPPER PROTEIN 4"/>
    <property type="match status" value="1"/>
</dbReference>
<organism evidence="7 8">
    <name type="scientific">Candidatus Thalassospirochaeta sargassi</name>
    <dbReference type="NCBI Taxonomy" id="3119039"/>
    <lineage>
        <taxon>Bacteria</taxon>
        <taxon>Pseudomonadati</taxon>
        <taxon>Spirochaetota</taxon>
        <taxon>Spirochaetia</taxon>
        <taxon>Spirochaetales</taxon>
        <taxon>Spirochaetaceae</taxon>
        <taxon>Candidatus Thalassospirochaeta</taxon>
    </lineage>
</organism>
<evidence type="ECO:0000256" key="1">
    <source>
        <dbReference type="ARBA" id="ARBA00022475"/>
    </source>
</evidence>
<dbReference type="InterPro" id="IPR036465">
    <property type="entry name" value="vWFA_dom_sf"/>
</dbReference>
<dbReference type="AlphaFoldDB" id="A0AAJ1IF88"/>
<evidence type="ECO:0000256" key="2">
    <source>
        <dbReference type="ARBA" id="ARBA00022692"/>
    </source>
</evidence>
<evidence type="ECO:0000256" key="3">
    <source>
        <dbReference type="ARBA" id="ARBA00022989"/>
    </source>
</evidence>
<dbReference type="PANTHER" id="PTHR22550">
    <property type="entry name" value="SPORE GERMINATION PROTEIN"/>
    <property type="match status" value="1"/>
</dbReference>
<proteinExistence type="predicted"/>
<dbReference type="PRINTS" id="PR00453">
    <property type="entry name" value="VWFADOMAIN"/>
</dbReference>
<dbReference type="PROSITE" id="PS50234">
    <property type="entry name" value="VWFA"/>
    <property type="match status" value="1"/>
</dbReference>
<keyword evidence="2 5" id="KW-0812">Transmembrane</keyword>
<dbReference type="EMBL" id="JAQQAL010000011">
    <property type="protein sequence ID" value="MDC7226305.1"/>
    <property type="molecule type" value="Genomic_DNA"/>
</dbReference>
<dbReference type="Pfam" id="PF00092">
    <property type="entry name" value="VWA"/>
    <property type="match status" value="1"/>
</dbReference>
<comment type="caution">
    <text evidence="7">The sequence shown here is derived from an EMBL/GenBank/DDBJ whole genome shotgun (WGS) entry which is preliminary data.</text>
</comment>
<dbReference type="Proteomes" id="UP001221217">
    <property type="component" value="Unassembled WGS sequence"/>
</dbReference>
<feature type="transmembrane region" description="Helical" evidence="5">
    <location>
        <begin position="50"/>
        <end position="75"/>
    </location>
</feature>
<keyword evidence="3 5" id="KW-1133">Transmembrane helix</keyword>
<gene>
    <name evidence="7" type="ORF">PQJ61_06040</name>
</gene>
<evidence type="ECO:0000259" key="6">
    <source>
        <dbReference type="PROSITE" id="PS50234"/>
    </source>
</evidence>
<dbReference type="InterPro" id="IPR050768">
    <property type="entry name" value="UPF0353/GerABKA_families"/>
</dbReference>
<dbReference type="SUPFAM" id="SSF53300">
    <property type="entry name" value="vWA-like"/>
    <property type="match status" value="1"/>
</dbReference>
<protein>
    <submittedName>
        <fullName evidence="7">VWA domain-containing protein</fullName>
    </submittedName>
</protein>